<dbReference type="GO" id="GO:0003723">
    <property type="term" value="F:RNA binding"/>
    <property type="evidence" value="ECO:0007669"/>
    <property type="project" value="InterPro"/>
</dbReference>
<comment type="catalytic activity">
    <reaction evidence="13">
        <text>tRNA(Phe) + L-phenylalanine + ATP = L-phenylalanyl-tRNA(Phe) + AMP + diphosphate + H(+)</text>
        <dbReference type="Rhea" id="RHEA:19413"/>
        <dbReference type="Rhea" id="RHEA-COMP:9668"/>
        <dbReference type="Rhea" id="RHEA-COMP:9699"/>
        <dbReference type="ChEBI" id="CHEBI:15378"/>
        <dbReference type="ChEBI" id="CHEBI:30616"/>
        <dbReference type="ChEBI" id="CHEBI:33019"/>
        <dbReference type="ChEBI" id="CHEBI:58095"/>
        <dbReference type="ChEBI" id="CHEBI:78442"/>
        <dbReference type="ChEBI" id="CHEBI:78531"/>
        <dbReference type="ChEBI" id="CHEBI:456215"/>
        <dbReference type="EC" id="6.1.1.20"/>
    </reaction>
</comment>
<dbReference type="SMART" id="SM00896">
    <property type="entry name" value="FDX-ACB"/>
    <property type="match status" value="1"/>
</dbReference>
<dbReference type="GO" id="GO:0004826">
    <property type="term" value="F:phenylalanine-tRNA ligase activity"/>
    <property type="evidence" value="ECO:0007669"/>
    <property type="project" value="UniProtKB-EC"/>
</dbReference>
<keyword evidence="10" id="KW-0648">Protein biosynthesis</keyword>
<feature type="domain" description="B5" evidence="15">
    <location>
        <begin position="162"/>
        <end position="247"/>
    </location>
</feature>
<comment type="cofactor">
    <cofactor evidence="1">
        <name>Mg(2+)</name>
        <dbReference type="ChEBI" id="CHEBI:18420"/>
    </cofactor>
</comment>
<dbReference type="InterPro" id="IPR004532">
    <property type="entry name" value="Phe-tRNA-ligase_IIc_bsu_bact"/>
</dbReference>
<dbReference type="InterPro" id="IPR005147">
    <property type="entry name" value="tRNA_synthase_B5-dom"/>
</dbReference>
<evidence type="ECO:0000256" key="12">
    <source>
        <dbReference type="ARBA" id="ARBA00033189"/>
    </source>
</evidence>
<evidence type="ECO:0000256" key="11">
    <source>
        <dbReference type="ARBA" id="ARBA00023146"/>
    </source>
</evidence>
<feature type="domain" description="FDX-ACB" evidence="14">
    <location>
        <begin position="476"/>
        <end position="563"/>
    </location>
</feature>
<dbReference type="InterPro" id="IPR005146">
    <property type="entry name" value="B3/B4_tRNA-bd"/>
</dbReference>
<keyword evidence="6" id="KW-0479">Metal-binding</keyword>
<evidence type="ECO:0000256" key="10">
    <source>
        <dbReference type="ARBA" id="ARBA00022917"/>
    </source>
</evidence>
<feature type="non-terminal residue" evidence="16">
    <location>
        <position position="563"/>
    </location>
</feature>
<name>A0A7V8NRA4_9BACT</name>
<dbReference type="Gene3D" id="3.30.70.380">
    <property type="entry name" value="Ferrodoxin-fold anticodon-binding domain"/>
    <property type="match status" value="1"/>
</dbReference>
<dbReference type="InterPro" id="IPR009061">
    <property type="entry name" value="DNA-bd_dom_put_sf"/>
</dbReference>
<dbReference type="GO" id="GO:0005524">
    <property type="term" value="F:ATP binding"/>
    <property type="evidence" value="ECO:0007669"/>
    <property type="project" value="UniProtKB-KW"/>
</dbReference>
<dbReference type="InterPro" id="IPR045060">
    <property type="entry name" value="Phe-tRNA-ligase_IIc_bsu"/>
</dbReference>
<dbReference type="GO" id="GO:0009328">
    <property type="term" value="C:phenylalanine-tRNA ligase complex"/>
    <property type="evidence" value="ECO:0007669"/>
    <property type="project" value="TreeGrafter"/>
</dbReference>
<evidence type="ECO:0000256" key="2">
    <source>
        <dbReference type="ARBA" id="ARBA00008653"/>
    </source>
</evidence>
<evidence type="ECO:0000256" key="7">
    <source>
        <dbReference type="ARBA" id="ARBA00022741"/>
    </source>
</evidence>
<dbReference type="GO" id="GO:0006432">
    <property type="term" value="P:phenylalanyl-tRNA aminoacylation"/>
    <property type="evidence" value="ECO:0007669"/>
    <property type="project" value="InterPro"/>
</dbReference>
<evidence type="ECO:0000256" key="6">
    <source>
        <dbReference type="ARBA" id="ARBA00022723"/>
    </source>
</evidence>
<dbReference type="InterPro" id="IPR045864">
    <property type="entry name" value="aa-tRNA-synth_II/BPL/LPL"/>
</dbReference>
<keyword evidence="5 16" id="KW-0436">Ligase</keyword>
<evidence type="ECO:0000256" key="3">
    <source>
        <dbReference type="ARBA" id="ARBA00011209"/>
    </source>
</evidence>
<evidence type="ECO:0000256" key="5">
    <source>
        <dbReference type="ARBA" id="ARBA00022598"/>
    </source>
</evidence>
<evidence type="ECO:0000256" key="1">
    <source>
        <dbReference type="ARBA" id="ARBA00001946"/>
    </source>
</evidence>
<gene>
    <name evidence="16" type="primary">pheT</name>
    <name evidence="16" type="ORF">HRJ53_13625</name>
</gene>
<dbReference type="Pfam" id="PF17759">
    <property type="entry name" value="tRNA_synthFbeta"/>
    <property type="match status" value="1"/>
</dbReference>
<evidence type="ECO:0000256" key="4">
    <source>
        <dbReference type="ARBA" id="ARBA00012814"/>
    </source>
</evidence>
<dbReference type="Pfam" id="PF03147">
    <property type="entry name" value="FDX-ACB"/>
    <property type="match status" value="1"/>
</dbReference>
<keyword evidence="11" id="KW-0030">Aminoacyl-tRNA synthetase</keyword>
<dbReference type="SUPFAM" id="SSF46955">
    <property type="entry name" value="Putative DNA-binding domain"/>
    <property type="match status" value="1"/>
</dbReference>
<comment type="caution">
    <text evidence="16">The sequence shown here is derived from an EMBL/GenBank/DDBJ whole genome shotgun (WGS) entry which is preliminary data.</text>
</comment>
<dbReference type="Pfam" id="PF03484">
    <property type="entry name" value="B5"/>
    <property type="match status" value="1"/>
</dbReference>
<dbReference type="AlphaFoldDB" id="A0A7V8NRA4"/>
<dbReference type="PANTHER" id="PTHR10947:SF0">
    <property type="entry name" value="PHENYLALANINE--TRNA LIGASE BETA SUBUNIT"/>
    <property type="match status" value="1"/>
</dbReference>
<dbReference type="Gene3D" id="3.50.40.10">
    <property type="entry name" value="Phenylalanyl-trna Synthetase, Chain B, domain 3"/>
    <property type="match status" value="1"/>
</dbReference>
<dbReference type="Proteomes" id="UP000567293">
    <property type="component" value="Unassembled WGS sequence"/>
</dbReference>
<dbReference type="InterPro" id="IPR036690">
    <property type="entry name" value="Fdx_antiC-bd_sf"/>
</dbReference>
<evidence type="ECO:0000256" key="8">
    <source>
        <dbReference type="ARBA" id="ARBA00022840"/>
    </source>
</evidence>
<dbReference type="EC" id="6.1.1.20" evidence="4"/>
<dbReference type="GO" id="GO:0000287">
    <property type="term" value="F:magnesium ion binding"/>
    <property type="evidence" value="ECO:0007669"/>
    <property type="project" value="InterPro"/>
</dbReference>
<feature type="non-terminal residue" evidence="16">
    <location>
        <position position="1"/>
    </location>
</feature>
<dbReference type="InterPro" id="IPR041616">
    <property type="entry name" value="PheRS_beta_core"/>
</dbReference>
<dbReference type="NCBIfam" id="TIGR00472">
    <property type="entry name" value="pheT_bact"/>
    <property type="match status" value="1"/>
</dbReference>
<dbReference type="SMART" id="SM00873">
    <property type="entry name" value="B3_4"/>
    <property type="match status" value="1"/>
</dbReference>
<proteinExistence type="inferred from homology"/>
<keyword evidence="9" id="KW-0460">Magnesium</keyword>
<dbReference type="EMBL" id="JACDQQ010001321">
    <property type="protein sequence ID" value="MBA0086033.1"/>
    <property type="molecule type" value="Genomic_DNA"/>
</dbReference>
<dbReference type="InterPro" id="IPR005121">
    <property type="entry name" value="Fdx_antiC-bd"/>
</dbReference>
<keyword evidence="8" id="KW-0067">ATP-binding</keyword>
<keyword evidence="17" id="KW-1185">Reference proteome</keyword>
<protein>
    <recommendedName>
        <fullName evidence="4">phenylalanine--tRNA ligase</fullName>
        <ecNumber evidence="4">6.1.1.20</ecNumber>
    </recommendedName>
    <alternativeName>
        <fullName evidence="12">Phenylalanyl-tRNA synthetase beta subunit</fullName>
    </alternativeName>
</protein>
<dbReference type="Gene3D" id="3.30.56.10">
    <property type="match status" value="1"/>
</dbReference>
<evidence type="ECO:0000259" key="15">
    <source>
        <dbReference type="PROSITE" id="PS51483"/>
    </source>
</evidence>
<sequence>GVASISNVVDISNYVMLELGHALHTFDCDKVRDHKIVVRPARRQEKIRTLDGVERQLDPGICMISDGDGSRAIGIGGIMGGAETEISSSTKNVLIECAWFDPVAIRRASRSLKLHTEASMRFGRGADPEMAELASRRSAELILELAGGELLASVVDVYPGKRAPKKIRVTRAEILRVMGADVPDKQIEASLSALGFAPVRVDHNRGAEGSLLAAWECTQPSWRAEVEREIDLIEEIARIYGLDKFPPRLPAARQGAARLPHAEAETRLRERLIGLGYREIVTIPHVAEERDALFRPAGVLPARLSNPLSEEAGVLKSTGIVTMAAALEWNLNHGQRNARLFEIGRHYRLEGNRSVETGVLTVGATGEARERNLYESSREYSFADLKGALDEIGQLADGRHAQGFQWSDGGPEWLDAARRGRLQLGNAELGMAGQLKRRIADRLKLRQGIFLAEIQLAPLYSAMQSAKTALRYAPLPRFPAVERDFSLLLADGISFAQISESIRSLNIQEIASIEAADLFRGENIPDGKYSLLVRVIFQSREATLTDAQISHFEEKIISILKHR</sequence>
<evidence type="ECO:0000313" key="17">
    <source>
        <dbReference type="Proteomes" id="UP000567293"/>
    </source>
</evidence>
<organism evidence="16 17">
    <name type="scientific">Candidatus Acidiferrum panamense</name>
    <dbReference type="NCBI Taxonomy" id="2741543"/>
    <lineage>
        <taxon>Bacteria</taxon>
        <taxon>Pseudomonadati</taxon>
        <taxon>Acidobacteriota</taxon>
        <taxon>Terriglobia</taxon>
        <taxon>Candidatus Acidiferrales</taxon>
        <taxon>Candidatus Acidiferrum</taxon>
    </lineage>
</organism>
<comment type="similarity">
    <text evidence="2">Belongs to the phenylalanyl-tRNA synthetase beta subunit family. Type 1 subfamily.</text>
</comment>
<dbReference type="PROSITE" id="PS51483">
    <property type="entry name" value="B5"/>
    <property type="match status" value="1"/>
</dbReference>
<reference evidence="16" key="1">
    <citation type="submission" date="2020-06" db="EMBL/GenBank/DDBJ databases">
        <title>Legume-microbial interactions unlock mineral nutrients during tropical forest succession.</title>
        <authorList>
            <person name="Epihov D.Z."/>
        </authorList>
    </citation>
    <scope>NUCLEOTIDE SEQUENCE [LARGE SCALE GENOMIC DNA]</scope>
    <source>
        <strain evidence="16">Pan2503</strain>
    </source>
</reference>
<evidence type="ECO:0000259" key="14">
    <source>
        <dbReference type="PROSITE" id="PS51447"/>
    </source>
</evidence>
<evidence type="ECO:0000313" key="16">
    <source>
        <dbReference type="EMBL" id="MBA0086033.1"/>
    </source>
</evidence>
<keyword evidence="7" id="KW-0547">Nucleotide-binding</keyword>
<dbReference type="InterPro" id="IPR020825">
    <property type="entry name" value="Phe-tRNA_synthase-like_B3/B4"/>
</dbReference>
<dbReference type="Gene3D" id="3.30.930.10">
    <property type="entry name" value="Bira Bifunctional Protein, Domain 2"/>
    <property type="match status" value="1"/>
</dbReference>
<dbReference type="SUPFAM" id="SSF55681">
    <property type="entry name" value="Class II aaRS and biotin synthetases"/>
    <property type="match status" value="1"/>
</dbReference>
<comment type="subunit">
    <text evidence="3">Tetramer of two alpha and two beta subunits.</text>
</comment>
<accession>A0A7V8NRA4</accession>
<dbReference type="SUPFAM" id="SSF54991">
    <property type="entry name" value="Anticodon-binding domain of PheRS"/>
    <property type="match status" value="1"/>
</dbReference>
<dbReference type="Pfam" id="PF03483">
    <property type="entry name" value="B3_4"/>
    <property type="match status" value="1"/>
</dbReference>
<evidence type="ECO:0000256" key="9">
    <source>
        <dbReference type="ARBA" id="ARBA00022842"/>
    </source>
</evidence>
<dbReference type="PROSITE" id="PS51447">
    <property type="entry name" value="FDX_ACB"/>
    <property type="match status" value="1"/>
</dbReference>
<dbReference type="PANTHER" id="PTHR10947">
    <property type="entry name" value="PHENYLALANYL-TRNA SYNTHETASE BETA CHAIN AND LEUCINE-RICH REPEAT-CONTAINING PROTEIN 47"/>
    <property type="match status" value="1"/>
</dbReference>
<evidence type="ECO:0000256" key="13">
    <source>
        <dbReference type="ARBA" id="ARBA00049255"/>
    </source>
</evidence>
<dbReference type="SUPFAM" id="SSF56037">
    <property type="entry name" value="PheT/TilS domain"/>
    <property type="match status" value="1"/>
</dbReference>
<dbReference type="SMART" id="SM00874">
    <property type="entry name" value="B5"/>
    <property type="match status" value="1"/>
</dbReference>